<keyword evidence="2" id="KW-1185">Reference proteome</keyword>
<sequence length="85" mass="9748">MQSVHEQEIYVDGNIITLFFPRKVTDNEGSQLPRNITPGANSVVEKQNIKFSPLQSPIKAQTELVYVLLKDKYKEKENTTLVKRT</sequence>
<evidence type="ECO:0000313" key="2">
    <source>
        <dbReference type="Proteomes" id="UP001283361"/>
    </source>
</evidence>
<protein>
    <submittedName>
        <fullName evidence="1">Uncharacterized protein</fullName>
    </submittedName>
</protein>
<comment type="caution">
    <text evidence="1">The sequence shown here is derived from an EMBL/GenBank/DDBJ whole genome shotgun (WGS) entry which is preliminary data.</text>
</comment>
<reference evidence="1" key="1">
    <citation type="journal article" date="2023" name="G3 (Bethesda)">
        <title>A reference genome for the long-term kleptoplast-retaining sea slug Elysia crispata morphotype clarki.</title>
        <authorList>
            <person name="Eastman K.E."/>
            <person name="Pendleton A.L."/>
            <person name="Shaikh M.A."/>
            <person name="Suttiyut T."/>
            <person name="Ogas R."/>
            <person name="Tomko P."/>
            <person name="Gavelis G."/>
            <person name="Widhalm J.R."/>
            <person name="Wisecaver J.H."/>
        </authorList>
    </citation>
    <scope>NUCLEOTIDE SEQUENCE</scope>
    <source>
        <strain evidence="1">ECLA1</strain>
    </source>
</reference>
<dbReference type="Proteomes" id="UP001283361">
    <property type="component" value="Unassembled WGS sequence"/>
</dbReference>
<dbReference type="EMBL" id="JAWDGP010003624">
    <property type="protein sequence ID" value="KAK3772419.1"/>
    <property type="molecule type" value="Genomic_DNA"/>
</dbReference>
<name>A0AAE0ZMZ7_9GAST</name>
<dbReference type="AlphaFoldDB" id="A0AAE0ZMZ7"/>
<accession>A0AAE0ZMZ7</accession>
<evidence type="ECO:0000313" key="1">
    <source>
        <dbReference type="EMBL" id="KAK3772419.1"/>
    </source>
</evidence>
<organism evidence="1 2">
    <name type="scientific">Elysia crispata</name>
    <name type="common">lettuce slug</name>
    <dbReference type="NCBI Taxonomy" id="231223"/>
    <lineage>
        <taxon>Eukaryota</taxon>
        <taxon>Metazoa</taxon>
        <taxon>Spiralia</taxon>
        <taxon>Lophotrochozoa</taxon>
        <taxon>Mollusca</taxon>
        <taxon>Gastropoda</taxon>
        <taxon>Heterobranchia</taxon>
        <taxon>Euthyneura</taxon>
        <taxon>Panpulmonata</taxon>
        <taxon>Sacoglossa</taxon>
        <taxon>Placobranchoidea</taxon>
        <taxon>Plakobranchidae</taxon>
        <taxon>Elysia</taxon>
    </lineage>
</organism>
<gene>
    <name evidence="1" type="ORF">RRG08_031441</name>
</gene>
<proteinExistence type="predicted"/>